<feature type="non-terminal residue" evidence="1">
    <location>
        <position position="249"/>
    </location>
</feature>
<evidence type="ECO:0000313" key="1">
    <source>
        <dbReference type="EMBL" id="CEK47854.1"/>
    </source>
</evidence>
<organism evidence="1">
    <name type="scientific">Arion vulgaris</name>
    <dbReference type="NCBI Taxonomy" id="1028688"/>
    <lineage>
        <taxon>Eukaryota</taxon>
        <taxon>Metazoa</taxon>
        <taxon>Spiralia</taxon>
        <taxon>Lophotrochozoa</taxon>
        <taxon>Mollusca</taxon>
        <taxon>Gastropoda</taxon>
        <taxon>Heterobranchia</taxon>
        <taxon>Euthyneura</taxon>
        <taxon>Panpulmonata</taxon>
        <taxon>Eupulmonata</taxon>
        <taxon>Stylommatophora</taxon>
        <taxon>Helicina</taxon>
        <taxon>Arionoidea</taxon>
        <taxon>Arionidae</taxon>
        <taxon>Arion</taxon>
    </lineage>
</organism>
<name>A0A0B6XVA6_9EUPU</name>
<gene>
    <name evidence="1" type="primary">ORF2445</name>
</gene>
<reference evidence="1" key="1">
    <citation type="submission" date="2014-12" db="EMBL/GenBank/DDBJ databases">
        <title>Insight into the proteome of Arion vulgaris.</title>
        <authorList>
            <person name="Aradska J."/>
            <person name="Bulat T."/>
            <person name="Smidak R."/>
            <person name="Sarate P."/>
            <person name="Gangsoo J."/>
            <person name="Sialana F."/>
            <person name="Bilban M."/>
            <person name="Lubec G."/>
        </authorList>
    </citation>
    <scope>NUCLEOTIDE SEQUENCE</scope>
    <source>
        <tissue evidence="1">Skin</tissue>
    </source>
</reference>
<dbReference type="AlphaFoldDB" id="A0A0B6XVA6"/>
<proteinExistence type="predicted"/>
<feature type="non-terminal residue" evidence="1">
    <location>
        <position position="1"/>
    </location>
</feature>
<dbReference type="EMBL" id="HACG01000989">
    <property type="protein sequence ID" value="CEK47854.1"/>
    <property type="molecule type" value="Transcribed_RNA"/>
</dbReference>
<accession>A0A0B6XVA6</accession>
<sequence>HRSNYTDSVHVDQLMLAMSLQQERAESRLYALNQIVELLSTSQDKDGHTKQYNSSSTTLINSVHLQLLAGCFGLLVLRPEFSNFSHQLCHYQDGIKATSAQIQQEIQLVVHRIYEILVVSLIGMISADNIATNTRKHLMLSSILALSVKYTPVDVSLTVSCGLTPVLLDLCASYTLHSYHTLPPVLNQLEPSHLVTILGVSSLRLLQIIAVTVGACADQLSSGVVQSIVDLMWKQLAGLLEHKSSVSSE</sequence>
<protein>
    <submittedName>
        <fullName evidence="1">Uncharacterized protein</fullName>
    </submittedName>
</protein>